<comment type="caution">
    <text evidence="10">The sequence shown here is derived from an EMBL/GenBank/DDBJ whole genome shotgun (WGS) entry which is preliminary data.</text>
</comment>
<keyword evidence="7" id="KW-0804">Transcription</keyword>
<dbReference type="GO" id="GO:1901678">
    <property type="term" value="P:iron coordination entity transport"/>
    <property type="evidence" value="ECO:0007669"/>
    <property type="project" value="UniProtKB-ARBA"/>
</dbReference>
<dbReference type="InterPro" id="IPR051313">
    <property type="entry name" value="Bact_iron-sidero_bind"/>
</dbReference>
<dbReference type="GO" id="GO:0003700">
    <property type="term" value="F:DNA-binding transcription factor activity"/>
    <property type="evidence" value="ECO:0007669"/>
    <property type="project" value="InterPro"/>
</dbReference>
<evidence type="ECO:0000259" key="8">
    <source>
        <dbReference type="PROSITE" id="PS01124"/>
    </source>
</evidence>
<reference evidence="10 11" key="1">
    <citation type="submission" date="2020-05" db="EMBL/GenBank/DDBJ databases">
        <title>Genome Sequencing of Type Strains.</title>
        <authorList>
            <person name="Lemaire J.F."/>
            <person name="Inderbitzin P."/>
            <person name="Gregorio O.A."/>
            <person name="Collins S.B."/>
            <person name="Wespe N."/>
            <person name="Knight-Connoni V."/>
        </authorList>
    </citation>
    <scope>NUCLEOTIDE SEQUENCE [LARGE SCALE GENOMIC DNA]</scope>
    <source>
        <strain evidence="10 11">LMG 21957</strain>
    </source>
</reference>
<evidence type="ECO:0000313" key="11">
    <source>
        <dbReference type="Proteomes" id="UP000526125"/>
    </source>
</evidence>
<dbReference type="PROSITE" id="PS01124">
    <property type="entry name" value="HTH_ARAC_FAMILY_2"/>
    <property type="match status" value="1"/>
</dbReference>
<dbReference type="InterPro" id="IPR018062">
    <property type="entry name" value="HTH_AraC-typ_CS"/>
</dbReference>
<feature type="domain" description="Fe/B12 periplasmic-binding" evidence="9">
    <location>
        <begin position="382"/>
        <end position="634"/>
    </location>
</feature>
<dbReference type="InterPro" id="IPR018060">
    <property type="entry name" value="HTH_AraC"/>
</dbReference>
<evidence type="ECO:0000256" key="5">
    <source>
        <dbReference type="ARBA" id="ARBA00023015"/>
    </source>
</evidence>
<dbReference type="Pfam" id="PF01497">
    <property type="entry name" value="Peripla_BP_2"/>
    <property type="match status" value="1"/>
</dbReference>
<dbReference type="InterPro" id="IPR009057">
    <property type="entry name" value="Homeodomain-like_sf"/>
</dbReference>
<dbReference type="PROSITE" id="PS50983">
    <property type="entry name" value="FE_B12_PBP"/>
    <property type="match status" value="1"/>
</dbReference>
<dbReference type="GO" id="GO:0043565">
    <property type="term" value="F:sequence-specific DNA binding"/>
    <property type="evidence" value="ECO:0007669"/>
    <property type="project" value="InterPro"/>
</dbReference>
<keyword evidence="11" id="KW-1185">Reference proteome</keyword>
<dbReference type="Gene3D" id="3.40.50.1980">
    <property type="entry name" value="Nitrogenase molybdenum iron protein domain"/>
    <property type="match status" value="2"/>
</dbReference>
<evidence type="ECO:0000256" key="3">
    <source>
        <dbReference type="ARBA" id="ARBA00022448"/>
    </source>
</evidence>
<dbReference type="InterPro" id="IPR020449">
    <property type="entry name" value="Tscrpt_reg_AraC-type_HTH"/>
</dbReference>
<accession>A0A7Y6BX33</accession>
<keyword evidence="6" id="KW-0238">DNA-binding</keyword>
<dbReference type="Proteomes" id="UP000526125">
    <property type="component" value="Unassembled WGS sequence"/>
</dbReference>
<dbReference type="PRINTS" id="PR00032">
    <property type="entry name" value="HTHARAC"/>
</dbReference>
<evidence type="ECO:0000256" key="2">
    <source>
        <dbReference type="ARBA" id="ARBA00008814"/>
    </source>
</evidence>
<evidence type="ECO:0000256" key="7">
    <source>
        <dbReference type="ARBA" id="ARBA00023163"/>
    </source>
</evidence>
<dbReference type="EMBL" id="JABMCB010000185">
    <property type="protein sequence ID" value="NUU76502.1"/>
    <property type="molecule type" value="Genomic_DNA"/>
</dbReference>
<dbReference type="PANTHER" id="PTHR30532:SF26">
    <property type="entry name" value="IRON(3+)-HYDROXAMATE-BINDING PROTEIN FHUD"/>
    <property type="match status" value="1"/>
</dbReference>
<dbReference type="SUPFAM" id="SSF46689">
    <property type="entry name" value="Homeodomain-like"/>
    <property type="match status" value="2"/>
</dbReference>
<dbReference type="AlphaFoldDB" id="A0A7Y6BX33"/>
<evidence type="ECO:0000259" key="9">
    <source>
        <dbReference type="PROSITE" id="PS50983"/>
    </source>
</evidence>
<dbReference type="Gene3D" id="1.10.10.60">
    <property type="entry name" value="Homeodomain-like"/>
    <property type="match status" value="2"/>
</dbReference>
<dbReference type="RefSeq" id="WP_175396200.1">
    <property type="nucleotide sequence ID" value="NZ_JABMCB010000185.1"/>
</dbReference>
<proteinExistence type="inferred from homology"/>
<organism evidence="10 11">
    <name type="scientific">Paenibacillus xylanilyticus</name>
    <dbReference type="NCBI Taxonomy" id="248903"/>
    <lineage>
        <taxon>Bacteria</taxon>
        <taxon>Bacillati</taxon>
        <taxon>Bacillota</taxon>
        <taxon>Bacilli</taxon>
        <taxon>Bacillales</taxon>
        <taxon>Paenibacillaceae</taxon>
        <taxon>Paenibacillus</taxon>
    </lineage>
</organism>
<sequence length="638" mass="72015">MSIHDHIQLWDQVQVRVLDVRFMNIQDSEELRNYVLPTSAFVFVTGRGQLWLDQEVWTTSRFLLLHGGKGCCLTVEASGNGAMEAYLIFYKSTLPANVLREYRIMLINSNPFEQSWAAEPDNPLELRELVLEIHHCWTEQGSLNKLQVKARFFQLVQLVLRQRVQMQGTEQLPSLSEYVLRYLTNHFREPISLESLAESLNYSPQYLSRKFKEQTGVTPTEYMIRMRMNEARLLLTTSEATLNEIAAYVGYPDPFYFNRVFKKELGTTPGQFRLKHRNSLKKVSKSTGKETKESIVTGPSGRYPVIDDDNHYQYTGEEELKMFNNLKAALISLVLVFTMSACGTAGQNAVSSDAVAEPEQTAAAETKIVTTAFGDVEIPAHPQRVAAIDYLGTVLALGVRPIGGGQFLMNSPYLEGKVDGVETIGDSIEQLMALEPDLIITLNPDKAAYEKYSKIAPTVSIASITFPTLKDEVNYFANVLGKEAEAKKWLADFDKEIAKIRQDVHDVVPADATFSVMQEYDRQVFIFGEQSGRGGRNLYELLGLQAPKTVPSELMQGAYHEFSIELLSKYAGDYMVLTSSAQLEELQADPVWGSLPAIKNNKVYIWTEEESWFRDPIALLKQTQDLADWIIELNTTSK</sequence>
<dbReference type="Pfam" id="PF12833">
    <property type="entry name" value="HTH_18"/>
    <property type="match status" value="1"/>
</dbReference>
<evidence type="ECO:0000256" key="4">
    <source>
        <dbReference type="ARBA" id="ARBA00022729"/>
    </source>
</evidence>
<gene>
    <name evidence="10" type="ORF">HP552_14830</name>
</gene>
<evidence type="ECO:0000256" key="6">
    <source>
        <dbReference type="ARBA" id="ARBA00023125"/>
    </source>
</evidence>
<dbReference type="PROSITE" id="PS00041">
    <property type="entry name" value="HTH_ARAC_FAMILY_1"/>
    <property type="match status" value="1"/>
</dbReference>
<comment type="subcellular location">
    <subcellularLocation>
        <location evidence="1">Cell envelope</location>
    </subcellularLocation>
</comment>
<comment type="similarity">
    <text evidence="2">Belongs to the bacterial solute-binding protein 8 family.</text>
</comment>
<protein>
    <submittedName>
        <fullName evidence="10">AraC family transcriptional regulator</fullName>
    </submittedName>
</protein>
<keyword evidence="5" id="KW-0805">Transcription regulation</keyword>
<name>A0A7Y6BX33_9BACL</name>
<dbReference type="GO" id="GO:0030288">
    <property type="term" value="C:outer membrane-bounded periplasmic space"/>
    <property type="evidence" value="ECO:0007669"/>
    <property type="project" value="TreeGrafter"/>
</dbReference>
<dbReference type="SUPFAM" id="SSF53807">
    <property type="entry name" value="Helical backbone' metal receptor"/>
    <property type="match status" value="1"/>
</dbReference>
<keyword evidence="3" id="KW-0813">Transport</keyword>
<dbReference type="InterPro" id="IPR002491">
    <property type="entry name" value="ABC_transptr_periplasmic_BD"/>
</dbReference>
<evidence type="ECO:0000256" key="1">
    <source>
        <dbReference type="ARBA" id="ARBA00004196"/>
    </source>
</evidence>
<evidence type="ECO:0000313" key="10">
    <source>
        <dbReference type="EMBL" id="NUU76502.1"/>
    </source>
</evidence>
<feature type="domain" description="HTH araC/xylS-type" evidence="8">
    <location>
        <begin position="177"/>
        <end position="275"/>
    </location>
</feature>
<dbReference type="SMART" id="SM00342">
    <property type="entry name" value="HTH_ARAC"/>
    <property type="match status" value="1"/>
</dbReference>
<dbReference type="PANTHER" id="PTHR30532">
    <property type="entry name" value="IRON III DICITRATE-BINDING PERIPLASMIC PROTEIN"/>
    <property type="match status" value="1"/>
</dbReference>
<keyword evidence="4" id="KW-0732">Signal</keyword>